<organism evidence="1 2">
    <name type="scientific">Janthinobacterium psychrotolerans</name>
    <dbReference type="NCBI Taxonomy" id="1747903"/>
    <lineage>
        <taxon>Bacteria</taxon>
        <taxon>Pseudomonadati</taxon>
        <taxon>Pseudomonadota</taxon>
        <taxon>Betaproteobacteria</taxon>
        <taxon>Burkholderiales</taxon>
        <taxon>Oxalobacteraceae</taxon>
        <taxon>Janthinobacterium</taxon>
    </lineage>
</organism>
<dbReference type="RefSeq" id="WP_171898910.1">
    <property type="nucleotide sequence ID" value="NZ_LOCQ01000048.1"/>
</dbReference>
<accession>A0A1A7C327</accession>
<keyword evidence="2" id="KW-1185">Reference proteome</keyword>
<protein>
    <submittedName>
        <fullName evidence="1">Uncharacterized protein</fullName>
    </submittedName>
</protein>
<dbReference type="Proteomes" id="UP000092713">
    <property type="component" value="Unassembled WGS sequence"/>
</dbReference>
<name>A0A1A7C327_9BURK</name>
<gene>
    <name evidence="1" type="ORF">ASR47_1015105</name>
</gene>
<dbReference type="EMBL" id="LOCQ01000048">
    <property type="protein sequence ID" value="OBV40346.1"/>
    <property type="molecule type" value="Genomic_DNA"/>
</dbReference>
<dbReference type="STRING" id="1747903.ASR47_1015105"/>
<comment type="caution">
    <text evidence="1">The sequence shown here is derived from an EMBL/GenBank/DDBJ whole genome shotgun (WGS) entry which is preliminary data.</text>
</comment>
<sequence>MFFPRHPKPLLSTKAVATMMVQQRQRTPAIDKHVLIVENAKPLLAPVAPVKKD</sequence>
<evidence type="ECO:0000313" key="1">
    <source>
        <dbReference type="EMBL" id="OBV40346.1"/>
    </source>
</evidence>
<dbReference type="AlphaFoldDB" id="A0A1A7C327"/>
<proteinExistence type="predicted"/>
<evidence type="ECO:0000313" key="2">
    <source>
        <dbReference type="Proteomes" id="UP000092713"/>
    </source>
</evidence>
<reference evidence="1 2" key="1">
    <citation type="submission" date="2016-04" db="EMBL/GenBank/DDBJ databases">
        <title>Draft genome sequence of Janthinobacterium psychrotolerans sp. nov., isolated from freshwater sediments in Denmark.</title>
        <authorList>
            <person name="Gong X."/>
            <person name="Skrivergaard S."/>
            <person name="Korsgaard B.S."/>
            <person name="Schreiber L."/>
            <person name="Marshall I.P."/>
            <person name="Finster K."/>
            <person name="Schramm A."/>
        </authorList>
    </citation>
    <scope>NUCLEOTIDE SEQUENCE [LARGE SCALE GENOMIC DNA]</scope>
    <source>
        <strain evidence="1 2">S3-2</strain>
    </source>
</reference>